<evidence type="ECO:0000256" key="1">
    <source>
        <dbReference type="SAM" id="SignalP"/>
    </source>
</evidence>
<evidence type="ECO:0000313" key="3">
    <source>
        <dbReference type="Proteomes" id="UP000251889"/>
    </source>
</evidence>
<feature type="chain" id="PRO_5016851529" description="Tail fiber domain-containing protein" evidence="1">
    <location>
        <begin position="21"/>
        <end position="140"/>
    </location>
</feature>
<dbReference type="EMBL" id="QMFY01000006">
    <property type="protein sequence ID" value="RAW00666.1"/>
    <property type="molecule type" value="Genomic_DNA"/>
</dbReference>
<accession>A0A364Y3E2</accession>
<proteinExistence type="predicted"/>
<gene>
    <name evidence="2" type="ORF">DQQ10_13840</name>
</gene>
<sequence>MKNLLIVLIVCGVSSNVCRAQWTTAGVNINYTTGAVSIGTTKVSTPYKLAVGGGIIAEEVVIKLQAAWPDYVFDGGYPLMDLKALDAYISEHKHLPDVPSALEVEREGVKIGEMNTVLLKKIEELTRYVIVLQKQIDEMK</sequence>
<dbReference type="RefSeq" id="WP_112747466.1">
    <property type="nucleotide sequence ID" value="NZ_QMFY01000006.1"/>
</dbReference>
<feature type="signal peptide" evidence="1">
    <location>
        <begin position="1"/>
        <end position="20"/>
    </location>
</feature>
<name>A0A364Y3E2_9BACT</name>
<organism evidence="2 3">
    <name type="scientific">Pseudochryseolinea flava</name>
    <dbReference type="NCBI Taxonomy" id="2059302"/>
    <lineage>
        <taxon>Bacteria</taxon>
        <taxon>Pseudomonadati</taxon>
        <taxon>Bacteroidota</taxon>
        <taxon>Cytophagia</taxon>
        <taxon>Cytophagales</taxon>
        <taxon>Fulvivirgaceae</taxon>
        <taxon>Pseudochryseolinea</taxon>
    </lineage>
</organism>
<keyword evidence="1" id="KW-0732">Signal</keyword>
<evidence type="ECO:0000313" key="2">
    <source>
        <dbReference type="EMBL" id="RAW00666.1"/>
    </source>
</evidence>
<dbReference type="Proteomes" id="UP000251889">
    <property type="component" value="Unassembled WGS sequence"/>
</dbReference>
<dbReference type="OrthoDB" id="9793307at2"/>
<keyword evidence="3" id="KW-1185">Reference proteome</keyword>
<evidence type="ECO:0008006" key="4">
    <source>
        <dbReference type="Google" id="ProtNLM"/>
    </source>
</evidence>
<comment type="caution">
    <text evidence="2">The sequence shown here is derived from an EMBL/GenBank/DDBJ whole genome shotgun (WGS) entry which is preliminary data.</text>
</comment>
<dbReference type="AlphaFoldDB" id="A0A364Y3E2"/>
<protein>
    <recommendedName>
        <fullName evidence="4">Tail fiber domain-containing protein</fullName>
    </recommendedName>
</protein>
<reference evidence="2 3" key="1">
    <citation type="submission" date="2018-06" db="EMBL/GenBank/DDBJ databases">
        <title>Chryseolinea flavus sp. nov., a member of the phylum Bacteroidetes isolated from soil.</title>
        <authorList>
            <person name="Li Y."/>
            <person name="Wang J."/>
        </authorList>
    </citation>
    <scope>NUCLEOTIDE SEQUENCE [LARGE SCALE GENOMIC DNA]</scope>
    <source>
        <strain evidence="2 3">SDU1-6</strain>
    </source>
</reference>